<feature type="transmembrane region" description="Helical" evidence="3">
    <location>
        <begin position="250"/>
        <end position="271"/>
    </location>
</feature>
<protein>
    <submittedName>
        <fullName evidence="4">Sortase family protein</fullName>
    </submittedName>
</protein>
<proteinExistence type="predicted"/>
<dbReference type="AlphaFoldDB" id="A0A0R1JXQ0"/>
<organism evidence="4 5">
    <name type="scientific">Lacticaseibacillus nasuensis JCM 17158</name>
    <dbReference type="NCBI Taxonomy" id="1291734"/>
    <lineage>
        <taxon>Bacteria</taxon>
        <taxon>Bacillati</taxon>
        <taxon>Bacillota</taxon>
        <taxon>Bacilli</taxon>
        <taxon>Lactobacillales</taxon>
        <taxon>Lactobacillaceae</taxon>
        <taxon>Lacticaseibacillus</taxon>
    </lineage>
</organism>
<dbReference type="CDD" id="cd05827">
    <property type="entry name" value="Sortase_C"/>
    <property type="match status" value="1"/>
</dbReference>
<dbReference type="NCBIfam" id="TIGR01076">
    <property type="entry name" value="sortase_fam"/>
    <property type="match status" value="1"/>
</dbReference>
<accession>A0A0R1JXQ0</accession>
<dbReference type="Gene3D" id="2.60.40.10">
    <property type="entry name" value="Immunoglobulins"/>
    <property type="match status" value="1"/>
</dbReference>
<dbReference type="NCBIfam" id="NF033745">
    <property type="entry name" value="class_C_sortase"/>
    <property type="match status" value="1"/>
</dbReference>
<keyword evidence="3" id="KW-0472">Membrane</keyword>
<feature type="transmembrane region" description="Helical" evidence="3">
    <location>
        <begin position="12"/>
        <end position="34"/>
    </location>
</feature>
<comment type="caution">
    <text evidence="4">The sequence shown here is derived from an EMBL/GenBank/DDBJ whole genome shotgun (WGS) entry which is preliminary data.</text>
</comment>
<evidence type="ECO:0000313" key="4">
    <source>
        <dbReference type="EMBL" id="KRK72530.1"/>
    </source>
</evidence>
<name>A0A0R1JXQ0_9LACO</name>
<dbReference type="RefSeq" id="WP_056951009.1">
    <property type="nucleotide sequence ID" value="NZ_AZDJ01000022.1"/>
</dbReference>
<dbReference type="GO" id="GO:0016787">
    <property type="term" value="F:hydrolase activity"/>
    <property type="evidence" value="ECO:0007669"/>
    <property type="project" value="UniProtKB-KW"/>
</dbReference>
<dbReference type="STRING" id="1291734.FD02_GL001503"/>
<evidence type="ECO:0000256" key="2">
    <source>
        <dbReference type="PIRSR" id="PIRSR605754-1"/>
    </source>
</evidence>
<sequence length="382" mass="42290">MPKRRPQHQPQLITQLFAMLLLVVGVGVALYPFYSGALNTMLDRARVAQVDRENQATAKQQRAALAKTNAMLKKNGLHADADPFSGLSKKQKVNLHKDQIGSLTVPKLKLTVPVFKTLIDETLAIGAAVVPGTDMPIGGLNTHTVIAGHRGLVDRRLFRDLNHLKRGNLFVFKVAGRHLAYRVFRIQVVKPSDTEILRHEPGQDLATLVTCTPYMINSHRLLVTGRRVPYTPAVAKAVAAAKRAEWRQQLAILIAILVGLLALLGVLGRYWHALLLKRHRFDLSFVQVDGNGAPVAGSGYTLTNRRGHAVYRHGQPLMVTTDAAGQATITHLPGGRYRLQAADWSVSCGTKKLQQRTGSFYPTKAQATQVQWVNHDHWQIQR</sequence>
<keyword evidence="3" id="KW-1133">Transmembrane helix</keyword>
<dbReference type="InterPro" id="IPR023365">
    <property type="entry name" value="Sortase_dom-sf"/>
</dbReference>
<feature type="active site" description="Proton donor/acceptor" evidence="2">
    <location>
        <position position="149"/>
    </location>
</feature>
<keyword evidence="5" id="KW-1185">Reference proteome</keyword>
<evidence type="ECO:0000313" key="5">
    <source>
        <dbReference type="Proteomes" id="UP000051804"/>
    </source>
</evidence>
<keyword evidence="1" id="KW-0378">Hydrolase</keyword>
<dbReference type="InterPro" id="IPR005754">
    <property type="entry name" value="Sortase"/>
</dbReference>
<dbReference type="InterPro" id="IPR042002">
    <property type="entry name" value="Sortase_C"/>
</dbReference>
<evidence type="ECO:0000256" key="1">
    <source>
        <dbReference type="ARBA" id="ARBA00022801"/>
    </source>
</evidence>
<dbReference type="OrthoDB" id="1648028at2"/>
<feature type="active site" description="Acyl-thioester intermediate" evidence="2">
    <location>
        <position position="211"/>
    </location>
</feature>
<dbReference type="Gene3D" id="2.40.260.10">
    <property type="entry name" value="Sortase"/>
    <property type="match status" value="1"/>
</dbReference>
<dbReference type="Pfam" id="PF04203">
    <property type="entry name" value="Sortase"/>
    <property type="match status" value="1"/>
</dbReference>
<keyword evidence="3" id="KW-0812">Transmembrane</keyword>
<dbReference type="SUPFAM" id="SSF63817">
    <property type="entry name" value="Sortase"/>
    <property type="match status" value="1"/>
</dbReference>
<dbReference type="InterPro" id="IPR013783">
    <property type="entry name" value="Ig-like_fold"/>
</dbReference>
<gene>
    <name evidence="4" type="ORF">FD02_GL001503</name>
</gene>
<dbReference type="PATRIC" id="fig|1291734.4.peg.1546"/>
<dbReference type="Proteomes" id="UP000051804">
    <property type="component" value="Unassembled WGS sequence"/>
</dbReference>
<dbReference type="SUPFAM" id="SSF49478">
    <property type="entry name" value="Cna protein B-type domain"/>
    <property type="match status" value="1"/>
</dbReference>
<dbReference type="EMBL" id="AZDJ01000022">
    <property type="protein sequence ID" value="KRK72530.1"/>
    <property type="molecule type" value="Genomic_DNA"/>
</dbReference>
<reference evidence="4 5" key="1">
    <citation type="journal article" date="2015" name="Genome Announc.">
        <title>Expanding the biotechnology potential of lactobacilli through comparative genomics of 213 strains and associated genera.</title>
        <authorList>
            <person name="Sun Z."/>
            <person name="Harris H.M."/>
            <person name="McCann A."/>
            <person name="Guo C."/>
            <person name="Argimon S."/>
            <person name="Zhang W."/>
            <person name="Yang X."/>
            <person name="Jeffery I.B."/>
            <person name="Cooney J.C."/>
            <person name="Kagawa T.F."/>
            <person name="Liu W."/>
            <person name="Song Y."/>
            <person name="Salvetti E."/>
            <person name="Wrobel A."/>
            <person name="Rasinkangas P."/>
            <person name="Parkhill J."/>
            <person name="Rea M.C."/>
            <person name="O'Sullivan O."/>
            <person name="Ritari J."/>
            <person name="Douillard F.P."/>
            <person name="Paul Ross R."/>
            <person name="Yang R."/>
            <person name="Briner A.E."/>
            <person name="Felis G.E."/>
            <person name="de Vos W.M."/>
            <person name="Barrangou R."/>
            <person name="Klaenhammer T.R."/>
            <person name="Caufield P.W."/>
            <person name="Cui Y."/>
            <person name="Zhang H."/>
            <person name="O'Toole P.W."/>
        </authorList>
    </citation>
    <scope>NUCLEOTIDE SEQUENCE [LARGE SCALE GENOMIC DNA]</scope>
    <source>
        <strain evidence="4 5">JCM 17158</strain>
    </source>
</reference>
<evidence type="ECO:0000256" key="3">
    <source>
        <dbReference type="SAM" id="Phobius"/>
    </source>
</evidence>